<sequence>MFDEYFNPPPIVVSSVQEAVVPRAKVLADYPMSTSIDQDAPSTSIPSSQEHEQSPIIFQGFKESPKTLTFHDDPLNESPSKDSTPQGSSSNNPRTSTSKNEPSWTMQLQKKSEFERLDVGIGAYE</sequence>
<keyword evidence="3" id="KW-1185">Reference proteome</keyword>
<reference evidence="2" key="2">
    <citation type="submission" date="2022-01" db="EMBL/GenBank/DDBJ databases">
        <authorList>
            <person name="Yamashiro T."/>
            <person name="Shiraishi A."/>
            <person name="Satake H."/>
            <person name="Nakayama K."/>
        </authorList>
    </citation>
    <scope>NUCLEOTIDE SEQUENCE</scope>
</reference>
<dbReference type="EMBL" id="BQNB010013302">
    <property type="protein sequence ID" value="GJT14312.1"/>
    <property type="molecule type" value="Genomic_DNA"/>
</dbReference>
<accession>A0ABQ5BJS0</accession>
<feature type="region of interest" description="Disordered" evidence="1">
    <location>
        <begin position="32"/>
        <end position="111"/>
    </location>
</feature>
<dbReference type="Proteomes" id="UP001151760">
    <property type="component" value="Unassembled WGS sequence"/>
</dbReference>
<feature type="compositionally biased region" description="Polar residues" evidence="1">
    <location>
        <begin position="32"/>
        <end position="48"/>
    </location>
</feature>
<gene>
    <name evidence="2" type="ORF">Tco_0861354</name>
</gene>
<evidence type="ECO:0000313" key="3">
    <source>
        <dbReference type="Proteomes" id="UP001151760"/>
    </source>
</evidence>
<name>A0ABQ5BJS0_9ASTR</name>
<evidence type="ECO:0000313" key="2">
    <source>
        <dbReference type="EMBL" id="GJT14312.1"/>
    </source>
</evidence>
<evidence type="ECO:0000256" key="1">
    <source>
        <dbReference type="SAM" id="MobiDB-lite"/>
    </source>
</evidence>
<comment type="caution">
    <text evidence="2">The sequence shown here is derived from an EMBL/GenBank/DDBJ whole genome shotgun (WGS) entry which is preliminary data.</text>
</comment>
<organism evidence="2 3">
    <name type="scientific">Tanacetum coccineum</name>
    <dbReference type="NCBI Taxonomy" id="301880"/>
    <lineage>
        <taxon>Eukaryota</taxon>
        <taxon>Viridiplantae</taxon>
        <taxon>Streptophyta</taxon>
        <taxon>Embryophyta</taxon>
        <taxon>Tracheophyta</taxon>
        <taxon>Spermatophyta</taxon>
        <taxon>Magnoliopsida</taxon>
        <taxon>eudicotyledons</taxon>
        <taxon>Gunneridae</taxon>
        <taxon>Pentapetalae</taxon>
        <taxon>asterids</taxon>
        <taxon>campanulids</taxon>
        <taxon>Asterales</taxon>
        <taxon>Asteraceae</taxon>
        <taxon>Asteroideae</taxon>
        <taxon>Anthemideae</taxon>
        <taxon>Anthemidinae</taxon>
        <taxon>Tanacetum</taxon>
    </lineage>
</organism>
<protein>
    <submittedName>
        <fullName evidence="2">Uncharacterized protein</fullName>
    </submittedName>
</protein>
<proteinExistence type="predicted"/>
<feature type="compositionally biased region" description="Basic and acidic residues" evidence="1">
    <location>
        <begin position="63"/>
        <end position="74"/>
    </location>
</feature>
<reference evidence="2" key="1">
    <citation type="journal article" date="2022" name="Int. J. Mol. Sci.">
        <title>Draft Genome of Tanacetum Coccineum: Genomic Comparison of Closely Related Tanacetum-Family Plants.</title>
        <authorList>
            <person name="Yamashiro T."/>
            <person name="Shiraishi A."/>
            <person name="Nakayama K."/>
            <person name="Satake H."/>
        </authorList>
    </citation>
    <scope>NUCLEOTIDE SEQUENCE</scope>
</reference>
<feature type="compositionally biased region" description="Polar residues" evidence="1">
    <location>
        <begin position="77"/>
        <end position="109"/>
    </location>
</feature>